<dbReference type="AlphaFoldDB" id="A0A9W7AF89"/>
<dbReference type="Proteomes" id="UP001162640">
    <property type="component" value="Unassembled WGS sequence"/>
</dbReference>
<feature type="transmembrane region" description="Helical" evidence="2">
    <location>
        <begin position="379"/>
        <end position="400"/>
    </location>
</feature>
<keyword evidence="2" id="KW-1133">Transmembrane helix</keyword>
<sequence>MVDFDNVAKTNFLKALLLFTGAELFLIYTLPSEGAYAVKSAVKYASMYAVFNAALEIKGYYDTLSKREENLLDFNKMFENDHERARQHCGDLVVVPFRIIKVILVEIFQAKKRAEKEISNIIKENIEAAKTEGATEIQQKFKTVTYCLKLRPRPHFEYRNTLEQAQIVFDEWLKKHKEDIDLFDYVKGPPPKVKSPIGKNGKEGNPEDLRTWRRYFVFHKLTTHELYVRCLVILQATSLDTIGRKSEKDRSDSSIAKMQKLSESLKNKSKEEVEKALKGLTEELKYKANFNNDDPVVEKILTDLKKFANHDSRHASRAIMFYLLEVYEHMGETICRSKEEVESRSRITTLVLDGGADDSEVAQKPEEVAKKLGYIKQFVVAYSSFTMLMLGVFCVVFGLIQGMLGGFEDEELEAFTRCTDEFFCTQCEMPN</sequence>
<keyword evidence="2" id="KW-0472">Membrane</keyword>
<comment type="caution">
    <text evidence="3">The sequence shown here is derived from an EMBL/GenBank/DDBJ whole genome shotgun (WGS) entry which is preliminary data.</text>
</comment>
<organism evidence="3 4">
    <name type="scientific">Triparma laevis f. inornata</name>
    <dbReference type="NCBI Taxonomy" id="1714386"/>
    <lineage>
        <taxon>Eukaryota</taxon>
        <taxon>Sar</taxon>
        <taxon>Stramenopiles</taxon>
        <taxon>Ochrophyta</taxon>
        <taxon>Bolidophyceae</taxon>
        <taxon>Parmales</taxon>
        <taxon>Triparmaceae</taxon>
        <taxon>Triparma</taxon>
    </lineage>
</organism>
<evidence type="ECO:0000313" key="3">
    <source>
        <dbReference type="EMBL" id="GMH67269.1"/>
    </source>
</evidence>
<reference evidence="4" key="1">
    <citation type="journal article" date="2023" name="Commun. Biol.">
        <title>Genome analysis of Parmales, the sister group of diatoms, reveals the evolutionary specialization of diatoms from phago-mixotrophs to photoautotrophs.</title>
        <authorList>
            <person name="Ban H."/>
            <person name="Sato S."/>
            <person name="Yoshikawa S."/>
            <person name="Yamada K."/>
            <person name="Nakamura Y."/>
            <person name="Ichinomiya M."/>
            <person name="Sato N."/>
            <person name="Blanc-Mathieu R."/>
            <person name="Endo H."/>
            <person name="Kuwata A."/>
            <person name="Ogata H."/>
        </authorList>
    </citation>
    <scope>NUCLEOTIDE SEQUENCE [LARGE SCALE GENOMIC DNA]</scope>
</reference>
<evidence type="ECO:0000256" key="1">
    <source>
        <dbReference type="SAM" id="Coils"/>
    </source>
</evidence>
<proteinExistence type="predicted"/>
<name>A0A9W7AF89_9STRA</name>
<protein>
    <submittedName>
        <fullName evidence="3">Uncharacterized protein</fullName>
    </submittedName>
</protein>
<feature type="coiled-coil region" evidence="1">
    <location>
        <begin position="104"/>
        <end position="131"/>
    </location>
</feature>
<keyword evidence="1" id="KW-0175">Coiled coil</keyword>
<gene>
    <name evidence="3" type="ORF">TL16_g04637</name>
</gene>
<dbReference type="EMBL" id="BLQM01000129">
    <property type="protein sequence ID" value="GMH67269.1"/>
    <property type="molecule type" value="Genomic_DNA"/>
</dbReference>
<accession>A0A9W7AF89</accession>
<evidence type="ECO:0000313" key="4">
    <source>
        <dbReference type="Proteomes" id="UP001162640"/>
    </source>
</evidence>
<evidence type="ECO:0000256" key="2">
    <source>
        <dbReference type="SAM" id="Phobius"/>
    </source>
</evidence>
<feature type="transmembrane region" description="Helical" evidence="2">
    <location>
        <begin position="12"/>
        <end position="30"/>
    </location>
</feature>
<keyword evidence="2" id="KW-0812">Transmembrane</keyword>